<reference evidence="1 2" key="1">
    <citation type="submission" date="2019-02" db="EMBL/GenBank/DDBJ databases">
        <title>Deep-cultivation of Planctomycetes and their phenomic and genomic characterization uncovers novel biology.</title>
        <authorList>
            <person name="Wiegand S."/>
            <person name="Jogler M."/>
            <person name="Boedeker C."/>
            <person name="Pinto D."/>
            <person name="Vollmers J."/>
            <person name="Rivas-Marin E."/>
            <person name="Kohn T."/>
            <person name="Peeters S.H."/>
            <person name="Heuer A."/>
            <person name="Rast P."/>
            <person name="Oberbeckmann S."/>
            <person name="Bunk B."/>
            <person name="Jeske O."/>
            <person name="Meyerdierks A."/>
            <person name="Storesund J.E."/>
            <person name="Kallscheuer N."/>
            <person name="Luecker S."/>
            <person name="Lage O.M."/>
            <person name="Pohl T."/>
            <person name="Merkel B.J."/>
            <person name="Hornburger P."/>
            <person name="Mueller R.-W."/>
            <person name="Bruemmer F."/>
            <person name="Labrenz M."/>
            <person name="Spormann A.M."/>
            <person name="Op den Camp H."/>
            <person name="Overmann J."/>
            <person name="Amann R."/>
            <person name="Jetten M.S.M."/>
            <person name="Mascher T."/>
            <person name="Medema M.H."/>
            <person name="Devos D.P."/>
            <person name="Kaster A.-K."/>
            <person name="Ovreas L."/>
            <person name="Rohde M."/>
            <person name="Galperin M.Y."/>
            <person name="Jogler C."/>
        </authorList>
    </citation>
    <scope>NUCLEOTIDE SEQUENCE [LARGE SCALE GENOMIC DNA]</scope>
    <source>
        <strain evidence="1 2">Spa11</strain>
    </source>
</reference>
<accession>A0A518KEM3</accession>
<sequence>MKAIQTSRAETLIATPGAESGMNLGARYNAGRSRFGALRSFRGISFIRKAPNDEFRP</sequence>
<gene>
    <name evidence="1" type="ORF">Spa11_44690</name>
</gene>
<protein>
    <submittedName>
        <fullName evidence="1">Uncharacterized protein</fullName>
    </submittedName>
</protein>
<dbReference type="AlphaFoldDB" id="A0A518KEM3"/>
<name>A0A518KEM3_9BACT</name>
<evidence type="ECO:0000313" key="2">
    <source>
        <dbReference type="Proteomes" id="UP000316426"/>
    </source>
</evidence>
<evidence type="ECO:0000313" key="1">
    <source>
        <dbReference type="EMBL" id="QDV76244.1"/>
    </source>
</evidence>
<dbReference type="Proteomes" id="UP000316426">
    <property type="component" value="Chromosome"/>
</dbReference>
<dbReference type="KEGG" id="bmei:Spa11_44690"/>
<organism evidence="1 2">
    <name type="scientific">Botrimarina mediterranea</name>
    <dbReference type="NCBI Taxonomy" id="2528022"/>
    <lineage>
        <taxon>Bacteria</taxon>
        <taxon>Pseudomonadati</taxon>
        <taxon>Planctomycetota</taxon>
        <taxon>Planctomycetia</taxon>
        <taxon>Pirellulales</taxon>
        <taxon>Lacipirellulaceae</taxon>
        <taxon>Botrimarina</taxon>
    </lineage>
</organism>
<dbReference type="EMBL" id="CP036349">
    <property type="protein sequence ID" value="QDV76244.1"/>
    <property type="molecule type" value="Genomic_DNA"/>
</dbReference>
<proteinExistence type="predicted"/>
<keyword evidence="2" id="KW-1185">Reference proteome</keyword>